<evidence type="ECO:0000256" key="2">
    <source>
        <dbReference type="SAM" id="Phobius"/>
    </source>
</evidence>
<evidence type="ECO:0000256" key="1">
    <source>
        <dbReference type="SAM" id="MobiDB-lite"/>
    </source>
</evidence>
<protein>
    <submittedName>
        <fullName evidence="3">Uncharacterized protein</fullName>
    </submittedName>
</protein>
<feature type="region of interest" description="Disordered" evidence="1">
    <location>
        <begin position="51"/>
        <end position="80"/>
    </location>
</feature>
<feature type="transmembrane region" description="Helical" evidence="2">
    <location>
        <begin position="219"/>
        <end position="241"/>
    </location>
</feature>
<keyword evidence="2" id="KW-0472">Membrane</keyword>
<dbReference type="Proteomes" id="UP001500503">
    <property type="component" value="Unassembled WGS sequence"/>
</dbReference>
<keyword evidence="4" id="KW-1185">Reference proteome</keyword>
<name>A0ABP8R2S7_9ACTN</name>
<evidence type="ECO:0000313" key="4">
    <source>
        <dbReference type="Proteomes" id="UP001500503"/>
    </source>
</evidence>
<proteinExistence type="predicted"/>
<sequence length="242" mass="26143">MIAGTACVAGGIALGSGPYHDRQAFEKAGYCGAVARDDCVTRMDMTVVSRSTYTTEDPDPDPPQQPPPPPPPPAPGPFRWGPSIAALPVDPIVAALPVGRVVAALPMSQTTHYRLTVRTADGERHTFEVDHTMYATARAGTRGTAEVWHGRISRLRIGSHSDDEWSYWSLGFAWVIGWIGVMLIIAFALPLPDSATFPAVFAWWMGVVLFAGLHTWPPALWVIPLAVGGVFLLYRVCVAVAR</sequence>
<dbReference type="EMBL" id="BAABHF010000054">
    <property type="protein sequence ID" value="GAA4516740.1"/>
    <property type="molecule type" value="Genomic_DNA"/>
</dbReference>
<reference evidence="4" key="1">
    <citation type="journal article" date="2019" name="Int. J. Syst. Evol. Microbiol.">
        <title>The Global Catalogue of Microorganisms (GCM) 10K type strain sequencing project: providing services to taxonomists for standard genome sequencing and annotation.</title>
        <authorList>
            <consortium name="The Broad Institute Genomics Platform"/>
            <consortium name="The Broad Institute Genome Sequencing Center for Infectious Disease"/>
            <person name="Wu L."/>
            <person name="Ma J."/>
        </authorList>
    </citation>
    <scope>NUCLEOTIDE SEQUENCE [LARGE SCALE GENOMIC DNA]</scope>
    <source>
        <strain evidence="4">JCM 17933</strain>
    </source>
</reference>
<feature type="compositionally biased region" description="Pro residues" evidence="1">
    <location>
        <begin position="61"/>
        <end position="76"/>
    </location>
</feature>
<feature type="transmembrane region" description="Helical" evidence="2">
    <location>
        <begin position="165"/>
        <end position="188"/>
    </location>
</feature>
<accession>A0ABP8R2S7</accession>
<gene>
    <name evidence="3" type="ORF">GCM10023191_088170</name>
</gene>
<keyword evidence="2" id="KW-0812">Transmembrane</keyword>
<comment type="caution">
    <text evidence="3">The sequence shown here is derived from an EMBL/GenBank/DDBJ whole genome shotgun (WGS) entry which is preliminary data.</text>
</comment>
<keyword evidence="2" id="KW-1133">Transmembrane helix</keyword>
<organism evidence="3 4">
    <name type="scientific">Actinoallomurus oryzae</name>
    <dbReference type="NCBI Taxonomy" id="502180"/>
    <lineage>
        <taxon>Bacteria</taxon>
        <taxon>Bacillati</taxon>
        <taxon>Actinomycetota</taxon>
        <taxon>Actinomycetes</taxon>
        <taxon>Streptosporangiales</taxon>
        <taxon>Thermomonosporaceae</taxon>
        <taxon>Actinoallomurus</taxon>
    </lineage>
</organism>
<feature type="transmembrane region" description="Helical" evidence="2">
    <location>
        <begin position="195"/>
        <end position="213"/>
    </location>
</feature>
<evidence type="ECO:0000313" key="3">
    <source>
        <dbReference type="EMBL" id="GAA4516740.1"/>
    </source>
</evidence>